<accession>A0A1F5EEH3</accession>
<dbReference type="EMBL" id="MEZY01000009">
    <property type="protein sequence ID" value="OGD65604.1"/>
    <property type="molecule type" value="Genomic_DNA"/>
</dbReference>
<reference evidence="1 2" key="1">
    <citation type="journal article" date="2016" name="Nat. Commun.">
        <title>Thousands of microbial genomes shed light on interconnected biogeochemical processes in an aquifer system.</title>
        <authorList>
            <person name="Anantharaman K."/>
            <person name="Brown C.T."/>
            <person name="Hug L.A."/>
            <person name="Sharon I."/>
            <person name="Castelle C.J."/>
            <person name="Probst A.J."/>
            <person name="Thomas B.C."/>
            <person name="Singh A."/>
            <person name="Wilkins M.J."/>
            <person name="Karaoz U."/>
            <person name="Brodie E.L."/>
            <person name="Williams K.H."/>
            <person name="Hubbard S.S."/>
            <person name="Banfield J.F."/>
        </authorList>
    </citation>
    <scope>NUCLEOTIDE SEQUENCE [LARGE SCALE GENOMIC DNA]</scope>
</reference>
<name>A0A1F5EEH3_9BACT</name>
<comment type="caution">
    <text evidence="1">The sequence shown here is derived from an EMBL/GenBank/DDBJ whole genome shotgun (WGS) entry which is preliminary data.</text>
</comment>
<evidence type="ECO:0000313" key="2">
    <source>
        <dbReference type="Proteomes" id="UP000178583"/>
    </source>
</evidence>
<evidence type="ECO:0000313" key="1">
    <source>
        <dbReference type="EMBL" id="OGD65604.1"/>
    </source>
</evidence>
<protein>
    <submittedName>
        <fullName evidence="1">Uncharacterized protein</fullName>
    </submittedName>
</protein>
<proteinExistence type="predicted"/>
<organism evidence="1 2">
    <name type="scientific">Candidatus Berkelbacteria bacterium RIFOXYA2_FULL_43_10</name>
    <dbReference type="NCBI Taxonomy" id="1797472"/>
    <lineage>
        <taxon>Bacteria</taxon>
        <taxon>Candidatus Berkelbacteria</taxon>
    </lineage>
</organism>
<gene>
    <name evidence="1" type="ORF">A2215_03245</name>
</gene>
<dbReference type="Proteomes" id="UP000178583">
    <property type="component" value="Unassembled WGS sequence"/>
</dbReference>
<dbReference type="AlphaFoldDB" id="A0A1F5EEH3"/>
<sequence>MGEELISPEGTKAEVDYTVKTALDALEQEIKVQGLTQQEVEDAHMRFRARFDEETVPKLSAEVRNEASLLGARLDVEGLIMIASQPESPVPRPYIDERIEDALDKMWDLIDEEANRDPESALVVKYENTQRELIRKVREMRALGTD</sequence>